<reference evidence="2 3" key="1">
    <citation type="submission" date="2023-10" db="EMBL/GenBank/DDBJ databases">
        <title>Bacteria for the degradation of biodegradable plastic PBAT(Polybutylene adipate terephthalate).</title>
        <authorList>
            <person name="Weon H.-Y."/>
            <person name="Yeon J."/>
        </authorList>
    </citation>
    <scope>NUCLEOTIDE SEQUENCE [LARGE SCALE GENOMIC DNA]</scope>
    <source>
        <strain evidence="2 3">SBD 7-3</strain>
    </source>
</reference>
<dbReference type="InterPro" id="IPR038726">
    <property type="entry name" value="PDDEXK_AddAB-type"/>
</dbReference>
<gene>
    <name evidence="2" type="ORF">RXV79_15535</name>
</gene>
<dbReference type="Gene3D" id="3.90.320.10">
    <property type="match status" value="1"/>
</dbReference>
<dbReference type="InterPro" id="IPR011604">
    <property type="entry name" value="PDDEXK-like_dom_sf"/>
</dbReference>
<evidence type="ECO:0000313" key="2">
    <source>
        <dbReference type="EMBL" id="WOB06336.1"/>
    </source>
</evidence>
<dbReference type="SUPFAM" id="SSF52540">
    <property type="entry name" value="P-loop containing nucleoside triphosphate hydrolases"/>
    <property type="match status" value="1"/>
</dbReference>
<name>A0ABZ0CP88_9BURK</name>
<accession>A0ABZ0CP88</accession>
<evidence type="ECO:0000313" key="3">
    <source>
        <dbReference type="Proteomes" id="UP001303946"/>
    </source>
</evidence>
<feature type="domain" description="PD-(D/E)XK endonuclease-like" evidence="1">
    <location>
        <begin position="592"/>
        <end position="842"/>
    </location>
</feature>
<organism evidence="2 3">
    <name type="scientific">Piscinibacter gummiphilus</name>
    <dbReference type="NCBI Taxonomy" id="946333"/>
    <lineage>
        <taxon>Bacteria</taxon>
        <taxon>Pseudomonadati</taxon>
        <taxon>Pseudomonadota</taxon>
        <taxon>Betaproteobacteria</taxon>
        <taxon>Burkholderiales</taxon>
        <taxon>Sphaerotilaceae</taxon>
        <taxon>Piscinibacter</taxon>
    </lineage>
</organism>
<dbReference type="RefSeq" id="WP_316698749.1">
    <property type="nucleotide sequence ID" value="NZ_CP136336.1"/>
</dbReference>
<dbReference type="InterPro" id="IPR027417">
    <property type="entry name" value="P-loop_NTPase"/>
</dbReference>
<dbReference type="Proteomes" id="UP001303946">
    <property type="component" value="Chromosome"/>
</dbReference>
<keyword evidence="3" id="KW-1185">Reference proteome</keyword>
<evidence type="ECO:0000259" key="1">
    <source>
        <dbReference type="Pfam" id="PF12705"/>
    </source>
</evidence>
<dbReference type="Pfam" id="PF12705">
    <property type="entry name" value="PDDEXK_1"/>
    <property type="match status" value="1"/>
</dbReference>
<proteinExistence type="predicted"/>
<sequence length="849" mass="91476">MAAIARLALENGAGWADIAARIREWAAARGVALHGLVVLVPFAQQLGPARGAFAKQGGWQPRVETTRTMAASLGPAPRGGEGQLSFDAATDRLQAARLLRGQSWVPRDPLAFDDAVSAVVTTAHAVLKAAAAVEPAARADHWQHGRELIAPVAGVGAIERALARVALEWAAAASSPATDALFAWRPGAWVLVQSGGEDALARSVMVAMPDTVPCLLLDADAHVHETLAPSIVTARCEGFEHEAVCAAAQVLEHLRRGQLPVALVAQDRLLMRRVRALLERHGVGLQDETGWKLSTTRAAAQVMALLRAAAPQASSDLLLDWLKTAAWPQAAVAQIEAACRREGWTQLRAIDANLLRGRAAPLLAEAMLVLQTFASARRQTLSEWLRILREGLNSSAVLAPMLSDDAGAQVLQTLHIEEPTAWSAQAAQTSLSLAEFSAWVDAALEDASFIPQAAPDASVVVTPLARLTLRPFAAVVFPGADDHHLGVDAGPHPLLNEAQAEALGVPTSRQRRQAEALAFAHAVSRAPVTFFHRHADGAEPLAPSPLLEQLGLRLASAGRKLEPWVDPRLTLRLAPTPVKMPAPSAAALLPARLSASACEALRACPYRFHALYLLRVREAEELDDEVEQRDYGNWLHDVLLKFHTQRGEPAPAEAEAARLLAIAQEEKVHKGLDDADFLPFEAGFIDLVPRYIAWLHERDAQGALFWQGEQEREIAPPEWEGIHLYGRIDRMDQVRGPALELIDYKTGSAAGLKDKLRQPLEDTQLAFYAALVQPETEHPIRASYLALGRKIESLPHPDVEDSASALVTGVGADLARIRRGAGLPALGEVPTCDFCDARGLCRRDHWSGA</sequence>
<protein>
    <submittedName>
        <fullName evidence="2">PD-(D/E)XK nuclease family protein</fullName>
    </submittedName>
</protein>
<dbReference type="EMBL" id="CP136336">
    <property type="protein sequence ID" value="WOB06336.1"/>
    <property type="molecule type" value="Genomic_DNA"/>
</dbReference>